<dbReference type="InterPro" id="IPR056023">
    <property type="entry name" value="DUF7603"/>
</dbReference>
<feature type="compositionally biased region" description="Low complexity" evidence="2">
    <location>
        <begin position="49"/>
        <end position="58"/>
    </location>
</feature>
<sequence>MVDDMEDELKAISSELAASIRREMDLEDLVDRLQEQISNAPAPNKRSSDYFSDSGYSSTKLSDVDQGREEIDKIRRRSEQEKASIRLELVNKLQDERAKRKDLNRKIKELAEKASHVDIAQINSLDANDRIKSLEETCEDLKRKLSQERESKGGFEDLLTALKGQLRDVSDERDNLRDEVIPELRARIEGLETEAASYSGLTYESARMQQQLESLRQENSSLRSSIVSGPEEPVRRASLGLSRSNSLGPSALRGPKRQPPPSTLSRSDSLKSPANATDSREDLFQRLKDVEAQRDALHSALKSLLERQEHQNREHLKKVRALESERQRLLTSSPRKAGFERDMSKLRVEVNILRRRAEEALEQKWQVEKGLGGLKMDLDRAEEEIESLRNLLKEKDILIPPFHLRNSIYGERDGEAGGGAAAAAVSSESLSAAYQELQSAYEESLERIKRLEAENGAGPADEGAEESARQFEDMAAQVQQQLATNSELRERLSAAVARGETDRKAHSQRISEMQERLRGLEDQVVNAQMASEELATRHEEEMTKMQESHNTHLRRFQADPTGNGSQRAPRALLGAAAASKPSNVGQSLRVVPSKSFEDEAEIKTLRAKVAELEKTLADTEKEMQEVVARMNLAQVEVLNLQEAREAAVRETRRLEQMLKQARSTGFGGLFGRA</sequence>
<reference evidence="4 5" key="1">
    <citation type="submission" date="2015-07" db="EMBL/GenBank/DDBJ databases">
        <title>The genome of the fungus Escovopsis weberi, a specialized disease agent of ant agriculture.</title>
        <authorList>
            <person name="de Man T.J."/>
            <person name="Stajich J.E."/>
            <person name="Kubicek C.P."/>
            <person name="Chenthamara K."/>
            <person name="Atanasova L."/>
            <person name="Druzhinina I.S."/>
            <person name="Birnbaum S."/>
            <person name="Barribeau S.M."/>
            <person name="Teiling C."/>
            <person name="Suen G."/>
            <person name="Currie C."/>
            <person name="Gerardo N.M."/>
        </authorList>
    </citation>
    <scope>NUCLEOTIDE SEQUENCE [LARGE SCALE GENOMIC DNA]</scope>
</reference>
<feature type="compositionally biased region" description="Polar residues" evidence="2">
    <location>
        <begin position="214"/>
        <end position="227"/>
    </location>
</feature>
<feature type="compositionally biased region" description="Polar residues" evidence="2">
    <location>
        <begin position="263"/>
        <end position="277"/>
    </location>
</feature>
<dbReference type="OrthoDB" id="5395440at2759"/>
<feature type="coiled-coil region" evidence="1">
    <location>
        <begin position="427"/>
        <end position="454"/>
    </location>
</feature>
<organism evidence="4 5">
    <name type="scientific">Escovopsis weberi</name>
    <dbReference type="NCBI Taxonomy" id="150374"/>
    <lineage>
        <taxon>Eukaryota</taxon>
        <taxon>Fungi</taxon>
        <taxon>Dikarya</taxon>
        <taxon>Ascomycota</taxon>
        <taxon>Pezizomycotina</taxon>
        <taxon>Sordariomycetes</taxon>
        <taxon>Hypocreomycetidae</taxon>
        <taxon>Hypocreales</taxon>
        <taxon>Hypocreaceae</taxon>
        <taxon>Escovopsis</taxon>
    </lineage>
</organism>
<evidence type="ECO:0000256" key="1">
    <source>
        <dbReference type="SAM" id="Coils"/>
    </source>
</evidence>
<dbReference type="Proteomes" id="UP000053831">
    <property type="component" value="Unassembled WGS sequence"/>
</dbReference>
<comment type="caution">
    <text evidence="4">The sequence shown here is derived from an EMBL/GenBank/DDBJ whole genome shotgun (WGS) entry which is preliminary data.</text>
</comment>
<dbReference type="Pfam" id="PF24554">
    <property type="entry name" value="DUF7603"/>
    <property type="match status" value="1"/>
</dbReference>
<proteinExistence type="predicted"/>
<name>A0A0M9VRI8_ESCWE</name>
<dbReference type="EMBL" id="LGSR01000029">
    <property type="protein sequence ID" value="KOS16659.1"/>
    <property type="molecule type" value="Genomic_DNA"/>
</dbReference>
<feature type="coiled-coil region" evidence="1">
    <location>
        <begin position="2"/>
        <end position="36"/>
    </location>
</feature>
<dbReference type="PANTHER" id="PTHR19327">
    <property type="entry name" value="GOLGIN"/>
    <property type="match status" value="1"/>
</dbReference>
<feature type="coiled-coil region" evidence="1">
    <location>
        <begin position="595"/>
        <end position="664"/>
    </location>
</feature>
<gene>
    <name evidence="4" type="ORF">ESCO_004723</name>
</gene>
<evidence type="ECO:0000256" key="2">
    <source>
        <dbReference type="SAM" id="MobiDB-lite"/>
    </source>
</evidence>
<dbReference type="PANTHER" id="PTHR19327:SF0">
    <property type="entry name" value="GOLGIN SUBFAMILY A MEMBER 4"/>
    <property type="match status" value="1"/>
</dbReference>
<dbReference type="STRING" id="150374.A0A0M9VRI8"/>
<evidence type="ECO:0000259" key="3">
    <source>
        <dbReference type="Pfam" id="PF24554"/>
    </source>
</evidence>
<feature type="coiled-coil region" evidence="1">
    <location>
        <begin position="280"/>
        <end position="398"/>
    </location>
</feature>
<accession>A0A0M9VRI8</accession>
<feature type="coiled-coil region" evidence="1">
    <location>
        <begin position="503"/>
        <end position="537"/>
    </location>
</feature>
<keyword evidence="1" id="KW-0175">Coiled coil</keyword>
<keyword evidence="5" id="KW-1185">Reference proteome</keyword>
<protein>
    <recommendedName>
        <fullName evidence="3">DUF7603 domain-containing protein</fullName>
    </recommendedName>
</protein>
<dbReference type="AlphaFoldDB" id="A0A0M9VRI8"/>
<feature type="region of interest" description="Disordered" evidence="2">
    <location>
        <begin position="36"/>
        <end position="64"/>
    </location>
</feature>
<feature type="region of interest" description="Disordered" evidence="2">
    <location>
        <begin position="214"/>
        <end position="280"/>
    </location>
</feature>
<evidence type="ECO:0000313" key="4">
    <source>
        <dbReference type="EMBL" id="KOS16659.1"/>
    </source>
</evidence>
<feature type="domain" description="DUF7603" evidence="3">
    <location>
        <begin position="426"/>
        <end position="522"/>
    </location>
</feature>
<evidence type="ECO:0000313" key="5">
    <source>
        <dbReference type="Proteomes" id="UP000053831"/>
    </source>
</evidence>